<reference evidence="3" key="3">
    <citation type="submission" date="2015-06" db="UniProtKB">
        <authorList>
            <consortium name="EnsemblMetazoa"/>
        </authorList>
    </citation>
    <scope>IDENTIFICATION</scope>
</reference>
<name>R7VHE2_CAPTE</name>
<dbReference type="EMBL" id="KB292016">
    <property type="protein sequence ID" value="ELU18248.1"/>
    <property type="molecule type" value="Genomic_DNA"/>
</dbReference>
<dbReference type="OrthoDB" id="6120497at2759"/>
<dbReference type="OMA" id="IHSASME"/>
<dbReference type="InterPro" id="IPR049012">
    <property type="entry name" value="Mutator_transp_dom"/>
</dbReference>
<dbReference type="Pfam" id="PF20700">
    <property type="entry name" value="Mutator"/>
    <property type="match status" value="1"/>
</dbReference>
<evidence type="ECO:0000313" key="3">
    <source>
        <dbReference type="EnsemblMetazoa" id="CapteP210719"/>
    </source>
</evidence>
<keyword evidence="4" id="KW-1185">Reference proteome</keyword>
<accession>R7VHE2</accession>
<protein>
    <recommendedName>
        <fullName evidence="1">Mutator-like transposase domain-containing protein</fullName>
    </recommendedName>
</protein>
<reference evidence="2 4" key="2">
    <citation type="journal article" date="2013" name="Nature">
        <title>Insights into bilaterian evolution from three spiralian genomes.</title>
        <authorList>
            <person name="Simakov O."/>
            <person name="Marletaz F."/>
            <person name="Cho S.J."/>
            <person name="Edsinger-Gonzales E."/>
            <person name="Havlak P."/>
            <person name="Hellsten U."/>
            <person name="Kuo D.H."/>
            <person name="Larsson T."/>
            <person name="Lv J."/>
            <person name="Arendt D."/>
            <person name="Savage R."/>
            <person name="Osoegawa K."/>
            <person name="de Jong P."/>
            <person name="Grimwood J."/>
            <person name="Chapman J.A."/>
            <person name="Shapiro H."/>
            <person name="Aerts A."/>
            <person name="Otillar R.P."/>
            <person name="Terry A.Y."/>
            <person name="Boore J.L."/>
            <person name="Grigoriev I.V."/>
            <person name="Lindberg D.R."/>
            <person name="Seaver E.C."/>
            <person name="Weisblat D.A."/>
            <person name="Putnam N.H."/>
            <person name="Rokhsar D.S."/>
        </authorList>
    </citation>
    <scope>NUCLEOTIDE SEQUENCE</scope>
    <source>
        <strain evidence="2 4">I ESC-2004</strain>
    </source>
</reference>
<reference evidence="4" key="1">
    <citation type="submission" date="2012-12" db="EMBL/GenBank/DDBJ databases">
        <authorList>
            <person name="Hellsten U."/>
            <person name="Grimwood J."/>
            <person name="Chapman J.A."/>
            <person name="Shapiro H."/>
            <person name="Aerts A."/>
            <person name="Otillar R.P."/>
            <person name="Terry A.Y."/>
            <person name="Boore J.L."/>
            <person name="Simakov O."/>
            <person name="Marletaz F."/>
            <person name="Cho S.-J."/>
            <person name="Edsinger-Gonzales E."/>
            <person name="Havlak P."/>
            <person name="Kuo D.-H."/>
            <person name="Larsson T."/>
            <person name="Lv J."/>
            <person name="Arendt D."/>
            <person name="Savage R."/>
            <person name="Osoegawa K."/>
            <person name="de Jong P."/>
            <person name="Lindberg D.R."/>
            <person name="Seaver E.C."/>
            <person name="Weisblat D.A."/>
            <person name="Putnam N.H."/>
            <person name="Grigoriev I.V."/>
            <person name="Rokhsar D.S."/>
        </authorList>
    </citation>
    <scope>NUCLEOTIDE SEQUENCE</scope>
    <source>
        <strain evidence="4">I ESC-2004</strain>
    </source>
</reference>
<organism evidence="2">
    <name type="scientific">Capitella teleta</name>
    <name type="common">Polychaete worm</name>
    <dbReference type="NCBI Taxonomy" id="283909"/>
    <lineage>
        <taxon>Eukaryota</taxon>
        <taxon>Metazoa</taxon>
        <taxon>Spiralia</taxon>
        <taxon>Lophotrochozoa</taxon>
        <taxon>Annelida</taxon>
        <taxon>Polychaeta</taxon>
        <taxon>Sedentaria</taxon>
        <taxon>Scolecida</taxon>
        <taxon>Capitellidae</taxon>
        <taxon>Capitella</taxon>
    </lineage>
</organism>
<proteinExistence type="predicted"/>
<evidence type="ECO:0000313" key="2">
    <source>
        <dbReference type="EMBL" id="ELU18248.1"/>
    </source>
</evidence>
<dbReference type="HOGENOM" id="CLU_1877378_0_0_1"/>
<gene>
    <name evidence="2" type="ORF">CAPTEDRAFT_210719</name>
</gene>
<dbReference type="AlphaFoldDB" id="R7VHE2"/>
<dbReference type="Proteomes" id="UP000014760">
    <property type="component" value="Unassembled WGS sequence"/>
</dbReference>
<dbReference type="EMBL" id="AMQN01016392">
    <property type="status" value="NOT_ANNOTATED_CDS"/>
    <property type="molecule type" value="Genomic_DNA"/>
</dbReference>
<dbReference type="EnsemblMetazoa" id="CapteT210719">
    <property type="protein sequence ID" value="CapteP210719"/>
    <property type="gene ID" value="CapteG210719"/>
</dbReference>
<sequence length="136" mass="14623">MQLSGLLSATVYIIGKTTKSVKDTGVQGETATRFLASMNMPQPMRTSSWNRHITVIHEATNTVAFANMKEVAADLKKKSGKKATVSCDGTWQRRGFASKNGVATAITVDGSNSKVIDVEIEHQSLCHVGEAVRGEV</sequence>
<evidence type="ECO:0000313" key="4">
    <source>
        <dbReference type="Proteomes" id="UP000014760"/>
    </source>
</evidence>
<feature type="domain" description="Mutator-like transposase" evidence="1">
    <location>
        <begin position="24"/>
        <end position="133"/>
    </location>
</feature>
<evidence type="ECO:0000259" key="1">
    <source>
        <dbReference type="Pfam" id="PF20700"/>
    </source>
</evidence>